<sequence length="84" mass="9455">MDACEMLQNVTDSVLYMHVNTFPHVIWDSANVSTIKLPVSQVEKNERPVRDSNPGHLAYRASALQTELIGPPHNLSPKVIKFRT</sequence>
<dbReference type="AlphaFoldDB" id="A0A9D4CWY6"/>
<evidence type="ECO:0000313" key="2">
    <source>
        <dbReference type="Proteomes" id="UP000828390"/>
    </source>
</evidence>
<reference evidence="1" key="2">
    <citation type="submission" date="2020-11" db="EMBL/GenBank/DDBJ databases">
        <authorList>
            <person name="McCartney M.A."/>
            <person name="Auch B."/>
            <person name="Kono T."/>
            <person name="Mallez S."/>
            <person name="Becker A."/>
            <person name="Gohl D.M."/>
            <person name="Silverstein K.A.T."/>
            <person name="Koren S."/>
            <person name="Bechman K.B."/>
            <person name="Herman A."/>
            <person name="Abrahante J.E."/>
            <person name="Garbe J."/>
        </authorList>
    </citation>
    <scope>NUCLEOTIDE SEQUENCE</scope>
    <source>
        <strain evidence="1">Duluth1</strain>
        <tissue evidence="1">Whole animal</tissue>
    </source>
</reference>
<keyword evidence="2" id="KW-1185">Reference proteome</keyword>
<comment type="caution">
    <text evidence="1">The sequence shown here is derived from an EMBL/GenBank/DDBJ whole genome shotgun (WGS) entry which is preliminary data.</text>
</comment>
<dbReference type="Proteomes" id="UP000828390">
    <property type="component" value="Unassembled WGS sequence"/>
</dbReference>
<accession>A0A9D4CWY6</accession>
<dbReference type="EMBL" id="JAIWYP010000011">
    <property type="protein sequence ID" value="KAH3733880.1"/>
    <property type="molecule type" value="Genomic_DNA"/>
</dbReference>
<gene>
    <name evidence="1" type="ORF">DPMN_040319</name>
</gene>
<organism evidence="1 2">
    <name type="scientific">Dreissena polymorpha</name>
    <name type="common">Zebra mussel</name>
    <name type="synonym">Mytilus polymorpha</name>
    <dbReference type="NCBI Taxonomy" id="45954"/>
    <lineage>
        <taxon>Eukaryota</taxon>
        <taxon>Metazoa</taxon>
        <taxon>Spiralia</taxon>
        <taxon>Lophotrochozoa</taxon>
        <taxon>Mollusca</taxon>
        <taxon>Bivalvia</taxon>
        <taxon>Autobranchia</taxon>
        <taxon>Heteroconchia</taxon>
        <taxon>Euheterodonta</taxon>
        <taxon>Imparidentia</taxon>
        <taxon>Neoheterodontei</taxon>
        <taxon>Myida</taxon>
        <taxon>Dreissenoidea</taxon>
        <taxon>Dreissenidae</taxon>
        <taxon>Dreissena</taxon>
    </lineage>
</organism>
<protein>
    <submittedName>
        <fullName evidence="1">Uncharacterized protein</fullName>
    </submittedName>
</protein>
<proteinExistence type="predicted"/>
<reference evidence="1" key="1">
    <citation type="journal article" date="2019" name="bioRxiv">
        <title>The Genome of the Zebra Mussel, Dreissena polymorpha: A Resource for Invasive Species Research.</title>
        <authorList>
            <person name="McCartney M.A."/>
            <person name="Auch B."/>
            <person name="Kono T."/>
            <person name="Mallez S."/>
            <person name="Zhang Y."/>
            <person name="Obille A."/>
            <person name="Becker A."/>
            <person name="Abrahante J.E."/>
            <person name="Garbe J."/>
            <person name="Badalamenti J.P."/>
            <person name="Herman A."/>
            <person name="Mangelson H."/>
            <person name="Liachko I."/>
            <person name="Sullivan S."/>
            <person name="Sone E.D."/>
            <person name="Koren S."/>
            <person name="Silverstein K.A.T."/>
            <person name="Beckman K.B."/>
            <person name="Gohl D.M."/>
        </authorList>
    </citation>
    <scope>NUCLEOTIDE SEQUENCE</scope>
    <source>
        <strain evidence="1">Duluth1</strain>
        <tissue evidence="1">Whole animal</tissue>
    </source>
</reference>
<evidence type="ECO:0000313" key="1">
    <source>
        <dbReference type="EMBL" id="KAH3733880.1"/>
    </source>
</evidence>
<name>A0A9D4CWY6_DREPO</name>